<evidence type="ECO:0000256" key="1">
    <source>
        <dbReference type="SAM" id="Phobius"/>
    </source>
</evidence>
<organism evidence="3 4">
    <name type="scientific">Prymnesium parvum</name>
    <name type="common">Toxic golden alga</name>
    <dbReference type="NCBI Taxonomy" id="97485"/>
    <lineage>
        <taxon>Eukaryota</taxon>
        <taxon>Haptista</taxon>
        <taxon>Haptophyta</taxon>
        <taxon>Prymnesiophyceae</taxon>
        <taxon>Prymnesiales</taxon>
        <taxon>Prymnesiaceae</taxon>
        <taxon>Prymnesium</taxon>
    </lineage>
</organism>
<dbReference type="AlphaFoldDB" id="A0AB34IH03"/>
<evidence type="ECO:0000313" key="3">
    <source>
        <dbReference type="EMBL" id="KAL1499464.1"/>
    </source>
</evidence>
<comment type="caution">
    <text evidence="3">The sequence shown here is derived from an EMBL/GenBank/DDBJ whole genome shotgun (WGS) entry which is preliminary data.</text>
</comment>
<sequence length="396" mass="43050">MAIACTNLASLPLFASGSGVCSCTPSNGKQFTVSCAQPSFLDQWPEFHYRGLALVDLCSPQPQIGLQVRRTETDRWENIGNLTYGTFFSHRTPVHMSDVLADVTELDVNPEIWSRFNLDLITKISLTGSISDTSLSFYADICGRAKVPWFGEVGPTLCSVQIDHLLPPRLNDLPREVRLDHIDFSGFCSNESSLPATPSATVAPRPPFMVSGEFLAKSVNSILRSDVAEALAKRLAIELSQVSVSIAGDSPRVAFEIFFNLKEDALSALRTLDAELNSKEPISLFNDTKMEVTDNPRLEAVEYKDPATFEVFAQGASQERKQQEDSNATLICAGSIGGAAILLMTALGAWCYMRRQASNAGAKTVDAKCVEPAVAVKVERSTLSDQDMMQAKATPA</sequence>
<feature type="signal peptide" evidence="2">
    <location>
        <begin position="1"/>
        <end position="17"/>
    </location>
</feature>
<feature type="chain" id="PRO_5044271495" evidence="2">
    <location>
        <begin position="18"/>
        <end position="396"/>
    </location>
</feature>
<keyword evidence="1" id="KW-0812">Transmembrane</keyword>
<name>A0AB34IH03_PRYPA</name>
<evidence type="ECO:0000256" key="2">
    <source>
        <dbReference type="SAM" id="SignalP"/>
    </source>
</evidence>
<reference evidence="3 4" key="1">
    <citation type="journal article" date="2024" name="Science">
        <title>Giant polyketide synthase enzymes in the biosynthesis of giant marine polyether toxins.</title>
        <authorList>
            <person name="Fallon T.R."/>
            <person name="Shende V.V."/>
            <person name="Wierzbicki I.H."/>
            <person name="Pendleton A.L."/>
            <person name="Watervoot N.F."/>
            <person name="Auber R.P."/>
            <person name="Gonzalez D.J."/>
            <person name="Wisecaver J.H."/>
            <person name="Moore B.S."/>
        </authorList>
    </citation>
    <scope>NUCLEOTIDE SEQUENCE [LARGE SCALE GENOMIC DNA]</scope>
    <source>
        <strain evidence="3 4">12B1</strain>
    </source>
</reference>
<dbReference type="Proteomes" id="UP001515480">
    <property type="component" value="Unassembled WGS sequence"/>
</dbReference>
<feature type="transmembrane region" description="Helical" evidence="1">
    <location>
        <begin position="328"/>
        <end position="353"/>
    </location>
</feature>
<keyword evidence="1" id="KW-0472">Membrane</keyword>
<evidence type="ECO:0000313" key="4">
    <source>
        <dbReference type="Proteomes" id="UP001515480"/>
    </source>
</evidence>
<keyword evidence="1" id="KW-1133">Transmembrane helix</keyword>
<gene>
    <name evidence="3" type="ORF">AB1Y20_011668</name>
</gene>
<keyword evidence="4" id="KW-1185">Reference proteome</keyword>
<dbReference type="EMBL" id="JBGBPQ010000025">
    <property type="protein sequence ID" value="KAL1499464.1"/>
    <property type="molecule type" value="Genomic_DNA"/>
</dbReference>
<protein>
    <submittedName>
        <fullName evidence="3">Uncharacterized protein</fullName>
    </submittedName>
</protein>
<proteinExistence type="predicted"/>
<keyword evidence="2" id="KW-0732">Signal</keyword>
<accession>A0AB34IH03</accession>